<feature type="compositionally biased region" description="Basic and acidic residues" evidence="2">
    <location>
        <begin position="226"/>
        <end position="246"/>
    </location>
</feature>
<evidence type="ECO:0000256" key="2">
    <source>
        <dbReference type="SAM" id="MobiDB-lite"/>
    </source>
</evidence>
<comment type="caution">
    <text evidence="3">The sequence shown here is derived from an EMBL/GenBank/DDBJ whole genome shotgun (WGS) entry which is preliminary data.</text>
</comment>
<name>A0ABN9P9J2_9DINO</name>
<keyword evidence="4" id="KW-1185">Reference proteome</keyword>
<feature type="compositionally biased region" description="Low complexity" evidence="2">
    <location>
        <begin position="151"/>
        <end position="198"/>
    </location>
</feature>
<dbReference type="EMBL" id="CAUYUJ010000091">
    <property type="protein sequence ID" value="CAK0788590.1"/>
    <property type="molecule type" value="Genomic_DNA"/>
</dbReference>
<evidence type="ECO:0000313" key="3">
    <source>
        <dbReference type="EMBL" id="CAK0788590.1"/>
    </source>
</evidence>
<gene>
    <name evidence="3" type="ORF">PCOR1329_LOCUS442</name>
</gene>
<dbReference type="InterPro" id="IPR005378">
    <property type="entry name" value="Vps35"/>
</dbReference>
<feature type="compositionally biased region" description="Gly residues" evidence="2">
    <location>
        <begin position="576"/>
        <end position="585"/>
    </location>
</feature>
<dbReference type="Pfam" id="PF03635">
    <property type="entry name" value="Vps35"/>
    <property type="match status" value="1"/>
</dbReference>
<proteinExistence type="predicted"/>
<organism evidence="3 4">
    <name type="scientific">Prorocentrum cordatum</name>
    <dbReference type="NCBI Taxonomy" id="2364126"/>
    <lineage>
        <taxon>Eukaryota</taxon>
        <taxon>Sar</taxon>
        <taxon>Alveolata</taxon>
        <taxon>Dinophyceae</taxon>
        <taxon>Prorocentrales</taxon>
        <taxon>Prorocentraceae</taxon>
        <taxon>Prorocentrum</taxon>
    </lineage>
</organism>
<evidence type="ECO:0000256" key="1">
    <source>
        <dbReference type="SAM" id="Coils"/>
    </source>
</evidence>
<feature type="coiled-coil region" evidence="1">
    <location>
        <begin position="45"/>
        <end position="83"/>
    </location>
</feature>
<feature type="compositionally biased region" description="Basic residues" evidence="2">
    <location>
        <begin position="565"/>
        <end position="575"/>
    </location>
</feature>
<reference evidence="3" key="1">
    <citation type="submission" date="2023-10" db="EMBL/GenBank/DDBJ databases">
        <authorList>
            <person name="Chen Y."/>
            <person name="Shah S."/>
            <person name="Dougan E. K."/>
            <person name="Thang M."/>
            <person name="Chan C."/>
        </authorList>
    </citation>
    <scope>NUCLEOTIDE SEQUENCE [LARGE SCALE GENOMIC DNA]</scope>
</reference>
<feature type="region of interest" description="Disordered" evidence="2">
    <location>
        <begin position="114"/>
        <end position="262"/>
    </location>
</feature>
<feature type="region of interest" description="Disordered" evidence="2">
    <location>
        <begin position="553"/>
        <end position="585"/>
    </location>
</feature>
<feature type="compositionally biased region" description="Low complexity" evidence="2">
    <location>
        <begin position="116"/>
        <end position="143"/>
    </location>
</feature>
<evidence type="ECO:0000313" key="4">
    <source>
        <dbReference type="Proteomes" id="UP001189429"/>
    </source>
</evidence>
<dbReference type="PANTHER" id="PTHR11099:SF0">
    <property type="entry name" value="VACUOLAR PROTEIN SORTING-ASSOCIATED PROTEIN 35"/>
    <property type="match status" value="1"/>
</dbReference>
<feature type="region of interest" description="Disordered" evidence="2">
    <location>
        <begin position="1"/>
        <end position="35"/>
    </location>
</feature>
<keyword evidence="1" id="KW-0175">Coiled coil</keyword>
<sequence>SARRAREAPAPAGGAGGGRAEPAAAAGPGPEALDDVPFDAARLSVDQLRAQLERLGSATARHEEELCEARQELASQREELARTAEHAGGLVAELRSQVKRQLGQLALRVELRRSAAAEAPSPSAATSPSAGAAAPAEPSPTAGRGAEQRQRQASPAAAAGEAPAATPPAGGQPRGEAPSPTARAAAPPWASPSATPLAPREDAPAAGGQPRGEAPSPKGAATARGADAKADKMQRSEGHEEGRDAPPKAQPGMAKPSSDDQERLLDEATAVVKGATTANRVDKRRHTWFSCLTQAANPRVQHQRNAKVKCVRKSSTLRQMLRLMDTRPPMLLRIWDLSPRSSGRPDVKEPYASESEQTFYMKRAIESDNVREALKHASNMICELRTSLLSPKNYYELYMQVFREMQNLSDFFGDSSRHKKKMVDLYESVQSAGNILPRLYLLATVAKSYVQSKEAPAKEILTDVNELSKGIQHPLRGLFLRYYISQMLKDKVPDTGSEFEGEGGNIDDAFNFIFSNFMESNRLWVRIQHQGPAKDKAASRWQLVETGMGVGGAGGAGGAGGRMHGGGRRGGRKKPGGGLGGVGRR</sequence>
<dbReference type="Proteomes" id="UP001189429">
    <property type="component" value="Unassembled WGS sequence"/>
</dbReference>
<feature type="compositionally biased region" description="Low complexity" evidence="2">
    <location>
        <begin position="20"/>
        <end position="31"/>
    </location>
</feature>
<feature type="compositionally biased region" description="Gly residues" evidence="2">
    <location>
        <begin position="553"/>
        <end position="564"/>
    </location>
</feature>
<accession>A0ABN9P9J2</accession>
<protein>
    <submittedName>
        <fullName evidence="3">Uncharacterized protein</fullName>
    </submittedName>
</protein>
<dbReference type="PANTHER" id="PTHR11099">
    <property type="entry name" value="VACUOLAR SORTING PROTEIN 35"/>
    <property type="match status" value="1"/>
</dbReference>
<feature type="non-terminal residue" evidence="3">
    <location>
        <position position="1"/>
    </location>
</feature>